<accession>A0A0C2DFP8</accession>
<sequence length="59" mass="5329">MGGGGSTSGGRGSGISDGGGVISGEGDGGGTSGVGLTGGIAVLIVVGNGRIAGQKFWHV</sequence>
<dbReference type="EMBL" id="JMCC02000011">
    <property type="protein sequence ID" value="KIG18457.1"/>
    <property type="molecule type" value="Genomic_DNA"/>
</dbReference>
<evidence type="ECO:0000256" key="1">
    <source>
        <dbReference type="SAM" id="MobiDB-lite"/>
    </source>
</evidence>
<gene>
    <name evidence="2" type="ORF">DB30_00742</name>
</gene>
<organism evidence="2 3">
    <name type="scientific">Enhygromyxa salina</name>
    <dbReference type="NCBI Taxonomy" id="215803"/>
    <lineage>
        <taxon>Bacteria</taxon>
        <taxon>Pseudomonadati</taxon>
        <taxon>Myxococcota</taxon>
        <taxon>Polyangia</taxon>
        <taxon>Nannocystales</taxon>
        <taxon>Nannocystaceae</taxon>
        <taxon>Enhygromyxa</taxon>
    </lineage>
</organism>
<evidence type="ECO:0000313" key="2">
    <source>
        <dbReference type="EMBL" id="KIG18457.1"/>
    </source>
</evidence>
<feature type="region of interest" description="Disordered" evidence="1">
    <location>
        <begin position="1"/>
        <end position="28"/>
    </location>
</feature>
<name>A0A0C2DFP8_9BACT</name>
<proteinExistence type="predicted"/>
<evidence type="ECO:0000313" key="3">
    <source>
        <dbReference type="Proteomes" id="UP000031599"/>
    </source>
</evidence>
<protein>
    <submittedName>
        <fullName evidence="2">Uncharacterized protein</fullName>
    </submittedName>
</protein>
<reference evidence="2 3" key="1">
    <citation type="submission" date="2014-12" db="EMBL/GenBank/DDBJ databases">
        <title>Genome assembly of Enhygromyxa salina DSM 15201.</title>
        <authorList>
            <person name="Sharma G."/>
            <person name="Subramanian S."/>
        </authorList>
    </citation>
    <scope>NUCLEOTIDE SEQUENCE [LARGE SCALE GENOMIC DNA]</scope>
    <source>
        <strain evidence="2 3">DSM 15201</strain>
    </source>
</reference>
<comment type="caution">
    <text evidence="2">The sequence shown here is derived from an EMBL/GenBank/DDBJ whole genome shotgun (WGS) entry which is preliminary data.</text>
</comment>
<dbReference type="Proteomes" id="UP000031599">
    <property type="component" value="Unassembled WGS sequence"/>
</dbReference>
<dbReference type="AlphaFoldDB" id="A0A0C2DFP8"/>